<dbReference type="Proteomes" id="UP000198817">
    <property type="component" value="Unassembled WGS sequence"/>
</dbReference>
<organism evidence="5 6">
    <name type="scientific">Eubacterium pyruvativorans</name>
    <dbReference type="NCBI Taxonomy" id="155865"/>
    <lineage>
        <taxon>Bacteria</taxon>
        <taxon>Bacillati</taxon>
        <taxon>Bacillota</taxon>
        <taxon>Clostridia</taxon>
        <taxon>Eubacteriales</taxon>
        <taxon>Eubacteriaceae</taxon>
        <taxon>Eubacterium</taxon>
    </lineage>
</organism>
<feature type="region of interest" description="Disordered" evidence="2">
    <location>
        <begin position="19"/>
        <end position="94"/>
    </location>
</feature>
<evidence type="ECO:0000256" key="3">
    <source>
        <dbReference type="SAM" id="Phobius"/>
    </source>
</evidence>
<dbReference type="Gene3D" id="3.40.630.190">
    <property type="entry name" value="LCP protein"/>
    <property type="match status" value="1"/>
</dbReference>
<evidence type="ECO:0000256" key="2">
    <source>
        <dbReference type="SAM" id="MobiDB-lite"/>
    </source>
</evidence>
<keyword evidence="3" id="KW-0472">Membrane</keyword>
<comment type="similarity">
    <text evidence="1">Belongs to the LytR/CpsA/Psr (LCP) family.</text>
</comment>
<dbReference type="InterPro" id="IPR004474">
    <property type="entry name" value="LytR_CpsA_psr"/>
</dbReference>
<keyword evidence="3" id="KW-0812">Transmembrane</keyword>
<dbReference type="InterPro" id="IPR050922">
    <property type="entry name" value="LytR/CpsA/Psr_CW_biosynth"/>
</dbReference>
<gene>
    <name evidence="5" type="ORF">SAMN05216508_10116</name>
</gene>
<dbReference type="AlphaFoldDB" id="A0A1I7EV81"/>
<dbReference type="Pfam" id="PF03816">
    <property type="entry name" value="LytR_cpsA_psr"/>
    <property type="match status" value="1"/>
</dbReference>
<evidence type="ECO:0000256" key="1">
    <source>
        <dbReference type="ARBA" id="ARBA00006068"/>
    </source>
</evidence>
<evidence type="ECO:0000313" key="5">
    <source>
        <dbReference type="EMBL" id="SFU27827.1"/>
    </source>
</evidence>
<reference evidence="5 6" key="1">
    <citation type="submission" date="2016-10" db="EMBL/GenBank/DDBJ databases">
        <authorList>
            <person name="de Groot N.N."/>
        </authorList>
    </citation>
    <scope>NUCLEOTIDE SEQUENCE [LARGE SCALE GENOMIC DNA]</scope>
    <source>
        <strain evidence="5 6">KHGC13</strain>
    </source>
</reference>
<keyword evidence="6" id="KW-1185">Reference proteome</keyword>
<feature type="transmembrane region" description="Helical" evidence="3">
    <location>
        <begin position="109"/>
        <end position="129"/>
    </location>
</feature>
<dbReference type="PANTHER" id="PTHR33392:SF6">
    <property type="entry name" value="POLYISOPRENYL-TEICHOIC ACID--PEPTIDOGLYCAN TEICHOIC ACID TRANSFERASE TAGU"/>
    <property type="match status" value="1"/>
</dbReference>
<dbReference type="PANTHER" id="PTHR33392">
    <property type="entry name" value="POLYISOPRENYL-TEICHOIC ACID--PEPTIDOGLYCAN TEICHOIC ACID TRANSFERASE TAGU"/>
    <property type="match status" value="1"/>
</dbReference>
<name>A0A1I7EV81_9FIRM</name>
<protein>
    <submittedName>
        <fullName evidence="5">Transcriptional attenuator, LytR family</fullName>
    </submittedName>
</protein>
<proteinExistence type="inferred from homology"/>
<feature type="domain" description="Cell envelope-related transcriptional attenuator" evidence="4">
    <location>
        <begin position="178"/>
        <end position="338"/>
    </location>
</feature>
<sequence>MRKDKWNSRDYYFHDPDELLKDLPDAEDDGSNYGEYERPVYDRESSRRRKHRLGGYYGDDEAGNESPGDYRSAIRDRSVYEHRSRRDEKRARRQRKAARARRRFHPIRLIRNLILILLILLLVFTGFFINMTLHMDRVDTSSQDLAIASSVASDLKGYRNIAILGSDARKGEGYDGSRTDAIIVLSINRKTNDVRMISVMRDSYLKMKYTDGRLILDKITHAHHYGGGSDTIAALNRSLDLNISEFLLFNWKAVADTVDALGGVTVNVRRNEIRDLNHYGPETARNVGGRYIRITRPGTQTLNGTAAATYCRIRKHSGGDAGRARRYKEIVAAVIRKAAVSPGKLPKLTEKVMPEIRTNMSSLDLTTLVYRAPFFHMKKSVSWPKAYWGGIIGGVWYAVPATLQSNVVWLHRQAFGQQNYRLSGQCSAINREIIAQTGVQVPNN</sequence>
<dbReference type="OrthoDB" id="27330at2"/>
<feature type="compositionally biased region" description="Basic and acidic residues" evidence="2">
    <location>
        <begin position="35"/>
        <end position="45"/>
    </location>
</feature>
<dbReference type="EMBL" id="FPBT01000001">
    <property type="protein sequence ID" value="SFU27827.1"/>
    <property type="molecule type" value="Genomic_DNA"/>
</dbReference>
<keyword evidence="3" id="KW-1133">Transmembrane helix</keyword>
<evidence type="ECO:0000313" key="6">
    <source>
        <dbReference type="Proteomes" id="UP000198817"/>
    </source>
</evidence>
<evidence type="ECO:0000259" key="4">
    <source>
        <dbReference type="Pfam" id="PF03816"/>
    </source>
</evidence>
<dbReference type="RefSeq" id="WP_090468996.1">
    <property type="nucleotide sequence ID" value="NZ_FOWF01000002.1"/>
</dbReference>
<feature type="compositionally biased region" description="Basic and acidic residues" evidence="2">
    <location>
        <begin position="72"/>
        <end position="90"/>
    </location>
</feature>
<dbReference type="STRING" id="155865.SAMN05216515_10216"/>
<accession>A0A1I7EV81</accession>
<dbReference type="NCBIfam" id="TIGR00350">
    <property type="entry name" value="lytR_cpsA_psr"/>
    <property type="match status" value="1"/>
</dbReference>